<protein>
    <submittedName>
        <fullName evidence="1">Uncharacterized protein</fullName>
    </submittedName>
</protein>
<keyword evidence="2" id="KW-1185">Reference proteome</keyword>
<sequence length="115" mass="12127">MTGPAGPGGPLPQQFEDGLRLLAAALALKGDRRSEAAAISAACSAIQRFLKILEAASLRRLPDPGGNVQRLRDQCGALLNLRQEPADALDHTLEAARLARDEAARVIALLAVTHD</sequence>
<dbReference type="KEGG" id="msil:METEAL_28190"/>
<reference evidence="2" key="1">
    <citation type="journal article" date="2023" name="Int. J. Syst. Evol. Microbiol.">
        <title>Mesoterricola silvestris gen. nov., sp. nov., Mesoterricola sediminis sp. nov., Geothrix oryzae sp. nov., Geothrix edaphica sp. nov., Geothrix rubra sp. nov., and Geothrix limicola sp. nov., six novel members of Acidobacteriota isolated from soils.</title>
        <authorList>
            <person name="Itoh H."/>
            <person name="Sugisawa Y."/>
            <person name="Mise K."/>
            <person name="Xu Z."/>
            <person name="Kuniyasu M."/>
            <person name="Ushijima N."/>
            <person name="Kawano K."/>
            <person name="Kobayashi E."/>
            <person name="Shiratori Y."/>
            <person name="Masuda Y."/>
            <person name="Senoo K."/>
        </authorList>
    </citation>
    <scope>NUCLEOTIDE SEQUENCE [LARGE SCALE GENOMIC DNA]</scope>
    <source>
        <strain evidence="2">W79</strain>
    </source>
</reference>
<gene>
    <name evidence="1" type="ORF">METEAL_28190</name>
</gene>
<evidence type="ECO:0000313" key="2">
    <source>
        <dbReference type="Proteomes" id="UP001238179"/>
    </source>
</evidence>
<proteinExistence type="predicted"/>
<dbReference type="EMBL" id="AP027080">
    <property type="protein sequence ID" value="BDU73645.1"/>
    <property type="molecule type" value="Genomic_DNA"/>
</dbReference>
<name>A0AA48GQ42_9BACT</name>
<dbReference type="Proteomes" id="UP001238179">
    <property type="component" value="Chromosome"/>
</dbReference>
<evidence type="ECO:0000313" key="1">
    <source>
        <dbReference type="EMBL" id="BDU73645.1"/>
    </source>
</evidence>
<dbReference type="RefSeq" id="WP_316412316.1">
    <property type="nucleotide sequence ID" value="NZ_AP027080.1"/>
</dbReference>
<accession>A0AA48GQ42</accession>
<dbReference type="AlphaFoldDB" id="A0AA48GQ42"/>
<organism evidence="1 2">
    <name type="scientific">Mesoterricola silvestris</name>
    <dbReference type="NCBI Taxonomy" id="2927979"/>
    <lineage>
        <taxon>Bacteria</taxon>
        <taxon>Pseudomonadati</taxon>
        <taxon>Acidobacteriota</taxon>
        <taxon>Holophagae</taxon>
        <taxon>Holophagales</taxon>
        <taxon>Holophagaceae</taxon>
        <taxon>Mesoterricola</taxon>
    </lineage>
</organism>